<name>A0A1G7VNW1_9MICO</name>
<keyword evidence="3" id="KW-0489">Methyltransferase</keyword>
<dbReference type="CDD" id="cd02440">
    <property type="entry name" value="AdoMet_MTases"/>
    <property type="match status" value="1"/>
</dbReference>
<dbReference type="InterPro" id="IPR036390">
    <property type="entry name" value="WH_DNA-bd_sf"/>
</dbReference>
<dbReference type="Gene3D" id="1.10.10.10">
    <property type="entry name" value="Winged helix-like DNA-binding domain superfamily/Winged helix DNA-binding domain"/>
    <property type="match status" value="1"/>
</dbReference>
<dbReference type="Pfam" id="PF21320">
    <property type="entry name" value="WHD_Rv2258c"/>
    <property type="match status" value="1"/>
</dbReference>
<dbReference type="STRING" id="370764.SAMN04489810_0770"/>
<dbReference type="InterPro" id="IPR053173">
    <property type="entry name" value="SAM-binding_MTase"/>
</dbReference>
<dbReference type="SUPFAM" id="SSF46785">
    <property type="entry name" value="Winged helix' DNA-binding domain"/>
    <property type="match status" value="1"/>
</dbReference>
<dbReference type="InterPro" id="IPR029063">
    <property type="entry name" value="SAM-dependent_MTases_sf"/>
</dbReference>
<evidence type="ECO:0000313" key="3">
    <source>
        <dbReference type="EMBL" id="SDG61238.1"/>
    </source>
</evidence>
<dbReference type="Pfam" id="PF13847">
    <property type="entry name" value="Methyltransf_31"/>
    <property type="match status" value="1"/>
</dbReference>
<evidence type="ECO:0000259" key="1">
    <source>
        <dbReference type="Pfam" id="PF13847"/>
    </source>
</evidence>
<evidence type="ECO:0000313" key="4">
    <source>
        <dbReference type="Proteomes" id="UP000199009"/>
    </source>
</evidence>
<sequence>MSLGEDTASDRAKRLAGEVGDAVRPVAAAARDQVIPPGQDDPARIVLFRRVLLSPSRGSRRRTTIRRMSAAPDEAAAAAGVGDAAEVDAFAARIFQQVLDGMEALAVYVGDRLGLYRVLASGDALSIDEFARRTGMHPRYAREWLEQQAVSGILTAQDDGDVVRFRLPGAHAEVLADERSLAYTSPAARMLVAAASRLPELLEAYRGGGGVSWEQFGADARDAQGDMNRPWFERALGAALAGVPAVHEVLSRAGARLADVGCGHGWSTIALARAYPGAEVLGVDVDAPSLQAARLHAAGMPAVSFRLAAGEDLADLAGTRQNGRLDAAFIFEALHDMPDPVGVLRAIRDAVKDDGVVVVMDEAVADRFAPDGDEIDRIMYAYSLFICLPDSMSTPESVATGTVMRPATLDAYARAAGFSGTEVLPIDGFAAFRFYRLLV</sequence>
<accession>A0A1G7VNW1</accession>
<keyword evidence="3" id="KW-0808">Transferase</keyword>
<dbReference type="AlphaFoldDB" id="A0A1G7VNW1"/>
<dbReference type="PANTHER" id="PTHR45128">
    <property type="entry name" value="METHYLTRANSFERASE TYPE 11"/>
    <property type="match status" value="1"/>
</dbReference>
<dbReference type="Proteomes" id="UP000199009">
    <property type="component" value="Chromosome I"/>
</dbReference>
<dbReference type="InterPro" id="IPR025714">
    <property type="entry name" value="Methyltranfer_dom"/>
</dbReference>
<keyword evidence="4" id="KW-1185">Reference proteome</keyword>
<dbReference type="GO" id="GO:0032259">
    <property type="term" value="P:methylation"/>
    <property type="evidence" value="ECO:0007669"/>
    <property type="project" value="UniProtKB-KW"/>
</dbReference>
<feature type="domain" description="S-adenosylmethionine-dependent methyltransferase Rv2258c-like winged HTH" evidence="2">
    <location>
        <begin position="104"/>
        <end position="175"/>
    </location>
</feature>
<gene>
    <name evidence="3" type="ORF">SAMN04489810_0770</name>
</gene>
<dbReference type="GO" id="GO:0008168">
    <property type="term" value="F:methyltransferase activity"/>
    <property type="evidence" value="ECO:0007669"/>
    <property type="project" value="UniProtKB-KW"/>
</dbReference>
<dbReference type="SUPFAM" id="SSF53335">
    <property type="entry name" value="S-adenosyl-L-methionine-dependent methyltransferases"/>
    <property type="match status" value="1"/>
</dbReference>
<feature type="domain" description="Methyltransferase" evidence="1">
    <location>
        <begin position="254"/>
        <end position="368"/>
    </location>
</feature>
<dbReference type="InterPro" id="IPR048711">
    <property type="entry name" value="WHD_Rv2258c"/>
</dbReference>
<organism evidence="3 4">
    <name type="scientific">Microbacterium pygmaeum</name>
    <dbReference type="NCBI Taxonomy" id="370764"/>
    <lineage>
        <taxon>Bacteria</taxon>
        <taxon>Bacillati</taxon>
        <taxon>Actinomycetota</taxon>
        <taxon>Actinomycetes</taxon>
        <taxon>Micrococcales</taxon>
        <taxon>Microbacteriaceae</taxon>
        <taxon>Microbacterium</taxon>
    </lineage>
</organism>
<protein>
    <submittedName>
        <fullName evidence="3">Methyltransferase domain-containing protein</fullName>
    </submittedName>
</protein>
<dbReference type="EMBL" id="LT629692">
    <property type="protein sequence ID" value="SDG61238.1"/>
    <property type="molecule type" value="Genomic_DNA"/>
</dbReference>
<dbReference type="InterPro" id="IPR036388">
    <property type="entry name" value="WH-like_DNA-bd_sf"/>
</dbReference>
<dbReference type="Gene3D" id="3.40.50.150">
    <property type="entry name" value="Vaccinia Virus protein VP39"/>
    <property type="match status" value="1"/>
</dbReference>
<proteinExistence type="predicted"/>
<evidence type="ECO:0000259" key="2">
    <source>
        <dbReference type="Pfam" id="PF21320"/>
    </source>
</evidence>
<dbReference type="PANTHER" id="PTHR45128:SF2">
    <property type="entry name" value="METHYLTRANSFERASE DOMAIN-CONTAINING PROTEIN"/>
    <property type="match status" value="1"/>
</dbReference>
<reference evidence="3 4" key="1">
    <citation type="submission" date="2016-10" db="EMBL/GenBank/DDBJ databases">
        <authorList>
            <person name="de Groot N.N."/>
        </authorList>
    </citation>
    <scope>NUCLEOTIDE SEQUENCE [LARGE SCALE GENOMIC DNA]</scope>
    <source>
        <strain evidence="3 4">DSM 23142</strain>
    </source>
</reference>